<organism evidence="11 12">
    <name type="scientific">Microbotryum intermedium</name>
    <dbReference type="NCBI Taxonomy" id="269621"/>
    <lineage>
        <taxon>Eukaryota</taxon>
        <taxon>Fungi</taxon>
        <taxon>Dikarya</taxon>
        <taxon>Basidiomycota</taxon>
        <taxon>Pucciniomycotina</taxon>
        <taxon>Microbotryomycetes</taxon>
        <taxon>Microbotryales</taxon>
        <taxon>Microbotryaceae</taxon>
        <taxon>Microbotryum</taxon>
    </lineage>
</organism>
<evidence type="ECO:0000313" key="12">
    <source>
        <dbReference type="Proteomes" id="UP000198372"/>
    </source>
</evidence>
<accession>A0A238FBU0</accession>
<feature type="region of interest" description="Disordered" evidence="8">
    <location>
        <begin position="29"/>
        <end position="83"/>
    </location>
</feature>
<dbReference type="Pfam" id="PF15412">
    <property type="entry name" value="Nse4-Nse3_bdg"/>
    <property type="match status" value="1"/>
</dbReference>
<evidence type="ECO:0000256" key="7">
    <source>
        <dbReference type="RuleBase" id="RU365071"/>
    </source>
</evidence>
<comment type="similarity">
    <text evidence="2 7">Belongs to the NSE4 family.</text>
</comment>
<dbReference type="Proteomes" id="UP000198372">
    <property type="component" value="Unassembled WGS sequence"/>
</dbReference>
<keyword evidence="6 7" id="KW-0539">Nucleus</keyword>
<protein>
    <recommendedName>
        <fullName evidence="7">Non-structural maintenance of chromosomes element 4</fullName>
    </recommendedName>
</protein>
<keyword evidence="5 7" id="KW-0234">DNA repair</keyword>
<feature type="domain" description="Nse4/EID protein Nse3/MAGE-binding" evidence="10">
    <location>
        <begin position="164"/>
        <end position="208"/>
    </location>
</feature>
<evidence type="ECO:0000256" key="5">
    <source>
        <dbReference type="ARBA" id="ARBA00023204"/>
    </source>
</evidence>
<evidence type="ECO:0000256" key="4">
    <source>
        <dbReference type="ARBA" id="ARBA00023172"/>
    </source>
</evidence>
<evidence type="ECO:0000256" key="2">
    <source>
        <dbReference type="ARBA" id="ARBA00008997"/>
    </source>
</evidence>
<dbReference type="GO" id="GO:0006310">
    <property type="term" value="P:DNA recombination"/>
    <property type="evidence" value="ECO:0007669"/>
    <property type="project" value="UniProtKB-UniRule"/>
</dbReference>
<proteinExistence type="inferred from homology"/>
<comment type="subcellular location">
    <subcellularLocation>
        <location evidence="1 7">Nucleus</location>
    </subcellularLocation>
</comment>
<dbReference type="EMBL" id="FMSP01000007">
    <property type="protein sequence ID" value="SCV71310.1"/>
    <property type="molecule type" value="Genomic_DNA"/>
</dbReference>
<feature type="region of interest" description="Disordered" evidence="8">
    <location>
        <begin position="205"/>
        <end position="235"/>
    </location>
</feature>
<evidence type="ECO:0000256" key="3">
    <source>
        <dbReference type="ARBA" id="ARBA00022763"/>
    </source>
</evidence>
<dbReference type="PANTHER" id="PTHR16140">
    <property type="entry name" value="NON-STRUCTURAL MAINTENANCE OF CHROMOSOMES ELEMENT 4"/>
    <property type="match status" value="1"/>
</dbReference>
<dbReference type="GO" id="GO:0006281">
    <property type="term" value="P:DNA repair"/>
    <property type="evidence" value="ECO:0007669"/>
    <property type="project" value="UniProtKB-UniRule"/>
</dbReference>
<name>A0A238FBU0_9BASI</name>
<dbReference type="GO" id="GO:0005634">
    <property type="term" value="C:nucleus"/>
    <property type="evidence" value="ECO:0007669"/>
    <property type="project" value="UniProtKB-SubCell"/>
</dbReference>
<keyword evidence="12" id="KW-1185">Reference proteome</keyword>
<dbReference type="GO" id="GO:0030915">
    <property type="term" value="C:Smc5-Smc6 complex"/>
    <property type="evidence" value="ECO:0007669"/>
    <property type="project" value="UniProtKB-UniRule"/>
</dbReference>
<evidence type="ECO:0000256" key="8">
    <source>
        <dbReference type="SAM" id="MobiDB-lite"/>
    </source>
</evidence>
<evidence type="ECO:0000259" key="10">
    <source>
        <dbReference type="Pfam" id="PF15412"/>
    </source>
</evidence>
<reference evidence="12" key="1">
    <citation type="submission" date="2016-09" db="EMBL/GenBank/DDBJ databases">
        <authorList>
            <person name="Jeantristanb JTB J.-T."/>
            <person name="Ricardo R."/>
        </authorList>
    </citation>
    <scope>NUCLEOTIDE SEQUENCE [LARGE SCALE GENOMIC DNA]</scope>
</reference>
<dbReference type="AlphaFoldDB" id="A0A238FBU0"/>
<sequence length="428" mass="47737">MPGSLPLSERNTSNPRQVDTLALKAKKQVNQAKLPYPSVASDSTLRNNLDMNDDAMMRDDDDDDDEPVSQLNGHTHGNANGNAHHSVEEQADDFDDLATAGESTAEQRRAKERQLRAHYRSLGQSVQESRDNINETTVDSLGKQVERANKLFRNVTAPSEAVLDSRVLMAASDAGALKARQLKLDADAFDTDQFLVKLAHFMGGSVMTPNQKSKGHGRSQTLDDERSSSQGAGRPLRWGRVGRVLASESRRAVVMDLMLGPLALEIKEKKARTQRARQKVDESQRVRPEEITRIGVPQELIRAGCAVSQIARILESYGEEGIPYLSFVLNPHSFAQSVENIFYFSFLVRDGRACIEEEINQHSKHFGEIICYSCDVPDGNNDVEGSKSQFVFELTQELWTEAIEVFGLQESAIPHRAKFQEQTSAKWR</sequence>
<evidence type="ECO:0000256" key="1">
    <source>
        <dbReference type="ARBA" id="ARBA00004123"/>
    </source>
</evidence>
<dbReference type="OrthoDB" id="361242at2759"/>
<dbReference type="InterPro" id="IPR027786">
    <property type="entry name" value="Nse4/EID"/>
</dbReference>
<keyword evidence="3 7" id="KW-0227">DNA damage</keyword>
<comment type="subunit">
    <text evidence="7">Component of the SMC5-SMC6 complex.</text>
</comment>
<evidence type="ECO:0000313" key="11">
    <source>
        <dbReference type="EMBL" id="SCV71310.1"/>
    </source>
</evidence>
<dbReference type="InterPro" id="IPR014854">
    <property type="entry name" value="Nse4_C"/>
</dbReference>
<feature type="domain" description="Non-structural maintenance of chromosome element 4 C-terminal" evidence="9">
    <location>
        <begin position="322"/>
        <end position="413"/>
    </location>
</feature>
<evidence type="ECO:0000259" key="9">
    <source>
        <dbReference type="Pfam" id="PF08743"/>
    </source>
</evidence>
<feature type="compositionally biased region" description="Low complexity" evidence="8">
    <location>
        <begin position="72"/>
        <end position="83"/>
    </location>
</feature>
<dbReference type="Pfam" id="PF08743">
    <property type="entry name" value="Nse4_C"/>
    <property type="match status" value="1"/>
</dbReference>
<keyword evidence="4 7" id="KW-0233">DNA recombination</keyword>
<evidence type="ECO:0000256" key="6">
    <source>
        <dbReference type="ARBA" id="ARBA00023242"/>
    </source>
</evidence>
<dbReference type="PANTHER" id="PTHR16140:SF0">
    <property type="entry name" value="NON-STRUCTURAL MAINTENANCE OF CHROMOSOMES ELEMENT 4"/>
    <property type="match status" value="1"/>
</dbReference>
<comment type="function">
    <text evidence="7">Component of the SMC5-SMC6 complex, that promotes sister chromatid alignment after DNA damage and facilitates double-stranded DNA breaks (DSBs) repair via homologous recombination between sister chromatids.</text>
</comment>
<dbReference type="STRING" id="269621.A0A238FBU0"/>
<dbReference type="InterPro" id="IPR029225">
    <property type="entry name" value="Nse4_Nse3-bd"/>
</dbReference>
<gene>
    <name evidence="11" type="ORF">BQ2448_2898</name>
</gene>